<sequence length="76" mass="8095">MRVQDRATSELADSLTSAMNDVQAACVAAYVVDDLGFDTLVDDGFFAADGHFLNPDLADRPEIKDSLTRAAQSCVG</sequence>
<name>A0ABP4FCK0_9ACTN</name>
<accession>A0ABP4FCK0</accession>
<dbReference type="Proteomes" id="UP001499979">
    <property type="component" value="Unassembled WGS sequence"/>
</dbReference>
<reference evidence="2" key="1">
    <citation type="journal article" date="2019" name="Int. J. Syst. Evol. Microbiol.">
        <title>The Global Catalogue of Microorganisms (GCM) 10K type strain sequencing project: providing services to taxonomists for standard genome sequencing and annotation.</title>
        <authorList>
            <consortium name="The Broad Institute Genomics Platform"/>
            <consortium name="The Broad Institute Genome Sequencing Center for Infectious Disease"/>
            <person name="Wu L."/>
            <person name="Ma J."/>
        </authorList>
    </citation>
    <scope>NUCLEOTIDE SEQUENCE [LARGE SCALE GENOMIC DNA]</scope>
    <source>
        <strain evidence="2">JCM 11813</strain>
    </source>
</reference>
<organism evidence="1 2">
    <name type="scientific">Nocardioides aquiterrae</name>
    <dbReference type="NCBI Taxonomy" id="203799"/>
    <lineage>
        <taxon>Bacteria</taxon>
        <taxon>Bacillati</taxon>
        <taxon>Actinomycetota</taxon>
        <taxon>Actinomycetes</taxon>
        <taxon>Propionibacteriales</taxon>
        <taxon>Nocardioidaceae</taxon>
        <taxon>Nocardioides</taxon>
    </lineage>
</organism>
<protein>
    <submittedName>
        <fullName evidence="1">Uncharacterized protein</fullName>
    </submittedName>
</protein>
<keyword evidence="2" id="KW-1185">Reference proteome</keyword>
<comment type="caution">
    <text evidence="1">The sequence shown here is derived from an EMBL/GenBank/DDBJ whole genome shotgun (WGS) entry which is preliminary data.</text>
</comment>
<dbReference type="EMBL" id="BAAAJE010000026">
    <property type="protein sequence ID" value="GAA1158931.1"/>
    <property type="molecule type" value="Genomic_DNA"/>
</dbReference>
<evidence type="ECO:0000313" key="1">
    <source>
        <dbReference type="EMBL" id="GAA1158931.1"/>
    </source>
</evidence>
<gene>
    <name evidence="1" type="ORF">GCM10009606_40980</name>
</gene>
<evidence type="ECO:0000313" key="2">
    <source>
        <dbReference type="Proteomes" id="UP001499979"/>
    </source>
</evidence>
<proteinExistence type="predicted"/>